<feature type="non-terminal residue" evidence="1">
    <location>
        <position position="1"/>
    </location>
</feature>
<dbReference type="EMBL" id="CAJVPL010010102">
    <property type="protein sequence ID" value="CAG8680128.1"/>
    <property type="molecule type" value="Genomic_DNA"/>
</dbReference>
<proteinExistence type="predicted"/>
<evidence type="ECO:0000313" key="2">
    <source>
        <dbReference type="Proteomes" id="UP000789831"/>
    </source>
</evidence>
<dbReference type="Proteomes" id="UP000789831">
    <property type="component" value="Unassembled WGS sequence"/>
</dbReference>
<organism evidence="1 2">
    <name type="scientific">Ambispora gerdemannii</name>
    <dbReference type="NCBI Taxonomy" id="144530"/>
    <lineage>
        <taxon>Eukaryota</taxon>
        <taxon>Fungi</taxon>
        <taxon>Fungi incertae sedis</taxon>
        <taxon>Mucoromycota</taxon>
        <taxon>Glomeromycotina</taxon>
        <taxon>Glomeromycetes</taxon>
        <taxon>Archaeosporales</taxon>
        <taxon>Ambisporaceae</taxon>
        <taxon>Ambispora</taxon>
    </lineage>
</organism>
<keyword evidence="2" id="KW-1185">Reference proteome</keyword>
<dbReference type="AlphaFoldDB" id="A0A9N9ELT4"/>
<name>A0A9N9ELT4_9GLOM</name>
<accession>A0A9N9ELT4</accession>
<evidence type="ECO:0000313" key="1">
    <source>
        <dbReference type="EMBL" id="CAG8680128.1"/>
    </source>
</evidence>
<comment type="caution">
    <text evidence="1">The sequence shown here is derived from an EMBL/GenBank/DDBJ whole genome shotgun (WGS) entry which is preliminary data.</text>
</comment>
<gene>
    <name evidence="1" type="ORF">AGERDE_LOCUS12635</name>
</gene>
<sequence length="71" mass="8435">GDLMSYEGKFESYRKPTVEKVLEIQLTNLTIKIDEKMDELMDEIETSRIEGREEIRNDIQQIFKILGQRTQ</sequence>
<protein>
    <submittedName>
        <fullName evidence="1">5737_t:CDS:1</fullName>
    </submittedName>
</protein>
<reference evidence="1" key="1">
    <citation type="submission" date="2021-06" db="EMBL/GenBank/DDBJ databases">
        <authorList>
            <person name="Kallberg Y."/>
            <person name="Tangrot J."/>
            <person name="Rosling A."/>
        </authorList>
    </citation>
    <scope>NUCLEOTIDE SEQUENCE</scope>
    <source>
        <strain evidence="1">MT106</strain>
    </source>
</reference>